<dbReference type="FunFam" id="3.30.70.330:FF:000027">
    <property type="entry name" value="Heterogeneous nuclear ribonucleoprotein q isoform"/>
    <property type="match status" value="1"/>
</dbReference>
<dbReference type="CDD" id="cd12250">
    <property type="entry name" value="RRM2_hnRNPR_like"/>
    <property type="match status" value="1"/>
</dbReference>
<dbReference type="GO" id="GO:0003723">
    <property type="term" value="F:RNA binding"/>
    <property type="evidence" value="ECO:0007669"/>
    <property type="project" value="UniProtKB-UniRule"/>
</dbReference>
<dbReference type="SMART" id="SM00360">
    <property type="entry name" value="RRM"/>
    <property type="match status" value="3"/>
</dbReference>
<feature type="domain" description="RRM" evidence="7">
    <location>
        <begin position="102"/>
        <end position="181"/>
    </location>
</feature>
<dbReference type="InParanoid" id="A0A1X7TUG0"/>
<dbReference type="CDD" id="cd12249">
    <property type="entry name" value="RRM1_hnRNPR_like"/>
    <property type="match status" value="1"/>
</dbReference>
<evidence type="ECO:0000313" key="9">
    <source>
        <dbReference type="Proteomes" id="UP000007879"/>
    </source>
</evidence>
<gene>
    <name evidence="8" type="primary">100637891</name>
</gene>
<evidence type="ECO:0000256" key="6">
    <source>
        <dbReference type="SAM" id="MobiDB-lite"/>
    </source>
</evidence>
<name>A0A1X7TUG0_AMPQE</name>
<dbReference type="FunFam" id="3.30.70.330:FF:000026">
    <property type="entry name" value="APOBEC1 complementation factor isoform X1"/>
    <property type="match status" value="1"/>
</dbReference>
<accession>A0A1X7TUG0</accession>
<protein>
    <recommendedName>
        <fullName evidence="7">RRM domain-containing protein</fullName>
    </recommendedName>
</protein>
<feature type="region of interest" description="Disordered" evidence="6">
    <location>
        <begin position="1"/>
        <end position="69"/>
    </location>
</feature>
<feature type="domain" description="RRM" evidence="7">
    <location>
        <begin position="278"/>
        <end position="348"/>
    </location>
</feature>
<evidence type="ECO:0000256" key="4">
    <source>
        <dbReference type="ARBA" id="ARBA00022884"/>
    </source>
</evidence>
<evidence type="ECO:0000259" key="7">
    <source>
        <dbReference type="PROSITE" id="PS50102"/>
    </source>
</evidence>
<dbReference type="PANTHER" id="PTHR21245">
    <property type="entry name" value="HETEROGENEOUS NUCLEAR RIBONUCLEOPROTEIN"/>
    <property type="match status" value="1"/>
</dbReference>
<keyword evidence="9" id="KW-1185">Reference proteome</keyword>
<reference evidence="8" key="2">
    <citation type="submission" date="2017-05" db="UniProtKB">
        <authorList>
            <consortium name="EnsemblMetazoa"/>
        </authorList>
    </citation>
    <scope>IDENTIFICATION</scope>
</reference>
<evidence type="ECO:0000256" key="5">
    <source>
        <dbReference type="PROSITE-ProRule" id="PRU00176"/>
    </source>
</evidence>
<dbReference type="SUPFAM" id="SSF54768">
    <property type="entry name" value="dsRNA-binding domain-like"/>
    <property type="match status" value="1"/>
</dbReference>
<dbReference type="AlphaFoldDB" id="A0A1X7TUG0"/>
<dbReference type="Proteomes" id="UP000007879">
    <property type="component" value="Unassembled WGS sequence"/>
</dbReference>
<keyword evidence="2" id="KW-0963">Cytoplasm</keyword>
<proteinExistence type="predicted"/>
<comment type="subcellular location">
    <subcellularLocation>
        <location evidence="1">Cytoplasm</location>
    </subcellularLocation>
</comment>
<dbReference type="eggNOG" id="KOG0117">
    <property type="taxonomic scope" value="Eukaryota"/>
</dbReference>
<dbReference type="KEGG" id="aqu:100637891"/>
<dbReference type="OrthoDB" id="3800936at2759"/>
<dbReference type="STRING" id="400682.A0A1X7TUG0"/>
<dbReference type="InterPro" id="IPR000504">
    <property type="entry name" value="RRM_dom"/>
</dbReference>
<organism evidence="8">
    <name type="scientific">Amphimedon queenslandica</name>
    <name type="common">Sponge</name>
    <dbReference type="NCBI Taxonomy" id="400682"/>
    <lineage>
        <taxon>Eukaryota</taxon>
        <taxon>Metazoa</taxon>
        <taxon>Porifera</taxon>
        <taxon>Demospongiae</taxon>
        <taxon>Heteroscleromorpha</taxon>
        <taxon>Haplosclerida</taxon>
        <taxon>Niphatidae</taxon>
        <taxon>Amphimedon</taxon>
    </lineage>
</organism>
<feature type="domain" description="RRM" evidence="7">
    <location>
        <begin position="183"/>
        <end position="265"/>
    </location>
</feature>
<dbReference type="InterPro" id="IPR035979">
    <property type="entry name" value="RBD_domain_sf"/>
</dbReference>
<dbReference type="Gene3D" id="3.30.70.330">
    <property type="match status" value="3"/>
</dbReference>
<feature type="compositionally biased region" description="Basic and acidic residues" evidence="6">
    <location>
        <begin position="31"/>
        <end position="49"/>
    </location>
</feature>
<dbReference type="EnsemblMetazoa" id="XM_003389724.2">
    <property type="protein sequence ID" value="XP_003389772.2"/>
    <property type="gene ID" value="LOC100637891"/>
</dbReference>
<feature type="region of interest" description="Disordered" evidence="6">
    <location>
        <begin position="350"/>
        <end position="370"/>
    </location>
</feature>
<dbReference type="FunFam" id="3.30.70.330:FF:000022">
    <property type="entry name" value="APOBEC1 complementation factor isoform X1"/>
    <property type="match status" value="1"/>
</dbReference>
<dbReference type="NCBIfam" id="TIGR01648">
    <property type="entry name" value="hnRNP-R-Q"/>
    <property type="match status" value="1"/>
</dbReference>
<sequence length="669" mass="73793">MERKRSGASNKKKSVASKETTPSSTEEETSGETKDTSSRSSLRDERDTRGSVSPRPVSSTSTSPSPIAQLMTRTGYSIYQQNNQRRYGPPPGWTGPPPKKGCEIFIGKIPRDCFEDELVPIVEKAGPVYEMRLMMDHSGSMNRGYAFVVYCKAQDAKKSVKLLNEYEIRKGRTIGVCMSVDNCRLFVGGIPKCLTKENIREEMEKVTDGVADIIMYPAASDKSKNRGFAFVEYASHRAAAMARRKLINSRVRLWNHVVAVDWAEPELEVDEETMATVKILYVRNLMLTTTEAQLNKAFSHHAPVERVKKIRDYAFVHFNSRSGALTAMKAMNGSVLDDAVIEVTLAKPVDKEAQMRNPPRHQKSPSPPTIPPPYGILPIDYSMLPSLYFPPSPKVFSRNSMGNKVVRTPPNSKGKSQSFYPPHSLSFGHPQAQLVFPASPVQGPYMAQYMDSPKRPQISEEAAIFDVIPGLDISPAHPHQAPPSQHPLPPSSFPVKQPRLLMQILEDLCMKSNWGQPLYCLHSTSTSPEGSLFQYKVYIPALSTTYIPSKLSRSVEEAQCTAAEYALVQMGLSIEGASYPTLAGVPPPPPLAPVDPLAPVTIQPAQNPHHGFVGLPATPKTLSSRPAPPTWSPDPALITGFEATPFPIPPPPPHLAFSPHTELYHHRGF</sequence>
<keyword evidence="4 5" id="KW-0694">RNA-binding</keyword>
<dbReference type="PROSITE" id="PS50102">
    <property type="entry name" value="RRM"/>
    <property type="match status" value="3"/>
</dbReference>
<evidence type="ECO:0000256" key="2">
    <source>
        <dbReference type="ARBA" id="ARBA00022490"/>
    </source>
</evidence>
<dbReference type="EnsemblMetazoa" id="Aqu2.1.18814_001">
    <property type="protein sequence ID" value="Aqu2.1.18814_001"/>
    <property type="gene ID" value="Aqu2.1.18814"/>
</dbReference>
<dbReference type="InterPro" id="IPR012677">
    <property type="entry name" value="Nucleotide-bd_a/b_plait_sf"/>
</dbReference>
<evidence type="ECO:0000313" key="8">
    <source>
        <dbReference type="EnsemblMetazoa" id="Aqu2.1.18814_001"/>
    </source>
</evidence>
<evidence type="ECO:0000256" key="1">
    <source>
        <dbReference type="ARBA" id="ARBA00004496"/>
    </source>
</evidence>
<dbReference type="Pfam" id="PF00076">
    <property type="entry name" value="RRM_1"/>
    <property type="match status" value="3"/>
</dbReference>
<dbReference type="SUPFAM" id="SSF54928">
    <property type="entry name" value="RNA-binding domain, RBD"/>
    <property type="match status" value="2"/>
</dbReference>
<keyword evidence="3" id="KW-0677">Repeat</keyword>
<dbReference type="Gene3D" id="3.30.160.20">
    <property type="match status" value="1"/>
</dbReference>
<dbReference type="CDD" id="cd19872">
    <property type="entry name" value="DSRM_A1CF-like"/>
    <property type="match status" value="1"/>
</dbReference>
<dbReference type="InterPro" id="IPR006535">
    <property type="entry name" value="HnRNP_R/Q_splicing_fac"/>
</dbReference>
<reference evidence="9" key="1">
    <citation type="journal article" date="2010" name="Nature">
        <title>The Amphimedon queenslandica genome and the evolution of animal complexity.</title>
        <authorList>
            <person name="Srivastava M."/>
            <person name="Simakov O."/>
            <person name="Chapman J."/>
            <person name="Fahey B."/>
            <person name="Gauthier M.E."/>
            <person name="Mitros T."/>
            <person name="Richards G.S."/>
            <person name="Conaco C."/>
            <person name="Dacre M."/>
            <person name="Hellsten U."/>
            <person name="Larroux C."/>
            <person name="Putnam N.H."/>
            <person name="Stanke M."/>
            <person name="Adamska M."/>
            <person name="Darling A."/>
            <person name="Degnan S.M."/>
            <person name="Oakley T.H."/>
            <person name="Plachetzki D.C."/>
            <person name="Zhai Y."/>
            <person name="Adamski M."/>
            <person name="Calcino A."/>
            <person name="Cummins S.F."/>
            <person name="Goodstein D.M."/>
            <person name="Harris C."/>
            <person name="Jackson D.J."/>
            <person name="Leys S.P."/>
            <person name="Shu S."/>
            <person name="Woodcroft B.J."/>
            <person name="Vervoort M."/>
            <person name="Kosik K.S."/>
            <person name="Manning G."/>
            <person name="Degnan B.M."/>
            <person name="Rokhsar D.S."/>
        </authorList>
    </citation>
    <scope>NUCLEOTIDE SEQUENCE [LARGE SCALE GENOMIC DNA]</scope>
</reference>
<evidence type="ECO:0000256" key="3">
    <source>
        <dbReference type="ARBA" id="ARBA00022737"/>
    </source>
</evidence>
<feature type="compositionally biased region" description="Low complexity" evidence="6">
    <location>
        <begin position="51"/>
        <end position="66"/>
    </location>
</feature>
<dbReference type="GO" id="GO:0005737">
    <property type="term" value="C:cytoplasm"/>
    <property type="evidence" value="ECO:0007669"/>
    <property type="project" value="UniProtKB-SubCell"/>
</dbReference>
<dbReference type="Pfam" id="PF14709">
    <property type="entry name" value="DND1_DSRM"/>
    <property type="match status" value="1"/>
</dbReference>